<dbReference type="eggNOG" id="ENOG502QQFM">
    <property type="taxonomic scope" value="Eukaryota"/>
</dbReference>
<evidence type="ECO:0000256" key="1">
    <source>
        <dbReference type="SAM" id="MobiDB-lite"/>
    </source>
</evidence>
<feature type="compositionally biased region" description="Basic and acidic residues" evidence="1">
    <location>
        <begin position="312"/>
        <end position="322"/>
    </location>
</feature>
<dbReference type="InterPro" id="IPR029062">
    <property type="entry name" value="Class_I_gatase-like"/>
</dbReference>
<dbReference type="PANTHER" id="PTHR10224">
    <property type="entry name" value="ES1 PROTEIN HOMOLOG, MITOCHONDRIAL"/>
    <property type="match status" value="1"/>
</dbReference>
<evidence type="ECO:0000313" key="4">
    <source>
        <dbReference type="Proteomes" id="UP000009168"/>
    </source>
</evidence>
<dbReference type="OrthoDB" id="543156at2759"/>
<dbReference type="EMBL" id="GG662620">
    <property type="protein sequence ID" value="EAR84873.3"/>
    <property type="molecule type" value="Genomic_DNA"/>
</dbReference>
<dbReference type="PANTHER" id="PTHR10224:SF12">
    <property type="entry name" value="GLYOXALASE ELBB"/>
    <property type="match status" value="1"/>
</dbReference>
<reference evidence="4" key="1">
    <citation type="journal article" date="2006" name="PLoS Biol.">
        <title>Macronuclear genome sequence of the ciliate Tetrahymena thermophila, a model eukaryote.</title>
        <authorList>
            <person name="Eisen J.A."/>
            <person name="Coyne R.S."/>
            <person name="Wu M."/>
            <person name="Wu D."/>
            <person name="Thiagarajan M."/>
            <person name="Wortman J.R."/>
            <person name="Badger J.H."/>
            <person name="Ren Q."/>
            <person name="Amedeo P."/>
            <person name="Jones K.M."/>
            <person name="Tallon L.J."/>
            <person name="Delcher A.L."/>
            <person name="Salzberg S.L."/>
            <person name="Silva J.C."/>
            <person name="Haas B.J."/>
            <person name="Majoros W.H."/>
            <person name="Farzad M."/>
            <person name="Carlton J.M."/>
            <person name="Smith R.K. Jr."/>
            <person name="Garg J."/>
            <person name="Pearlman R.E."/>
            <person name="Karrer K.M."/>
            <person name="Sun L."/>
            <person name="Manning G."/>
            <person name="Elde N.C."/>
            <person name="Turkewitz A.P."/>
            <person name="Asai D.J."/>
            <person name="Wilkes D.E."/>
            <person name="Wang Y."/>
            <person name="Cai H."/>
            <person name="Collins K."/>
            <person name="Stewart B.A."/>
            <person name="Lee S.R."/>
            <person name="Wilamowska K."/>
            <person name="Weinberg Z."/>
            <person name="Ruzzo W.L."/>
            <person name="Wloga D."/>
            <person name="Gaertig J."/>
            <person name="Frankel J."/>
            <person name="Tsao C.-C."/>
            <person name="Gorovsky M.A."/>
            <person name="Keeling P.J."/>
            <person name="Waller R.F."/>
            <person name="Patron N.J."/>
            <person name="Cherry J.M."/>
            <person name="Stover N.A."/>
            <person name="Krieger C.J."/>
            <person name="del Toro C."/>
            <person name="Ryder H.F."/>
            <person name="Williamson S.C."/>
            <person name="Barbeau R.A."/>
            <person name="Hamilton E.P."/>
            <person name="Orias E."/>
        </authorList>
    </citation>
    <scope>NUCLEOTIDE SEQUENCE [LARGE SCALE GENOMIC DNA]</scope>
    <source>
        <strain evidence="4">SB210</strain>
    </source>
</reference>
<dbReference type="InParanoid" id="I7LTA1"/>
<keyword evidence="4" id="KW-1185">Reference proteome</keyword>
<feature type="compositionally biased region" description="Basic and acidic residues" evidence="1">
    <location>
        <begin position="291"/>
        <end position="300"/>
    </location>
</feature>
<dbReference type="HOGENOM" id="CLU_072952_1_0_1"/>
<dbReference type="Pfam" id="PF01965">
    <property type="entry name" value="DJ-1_PfpI"/>
    <property type="match status" value="1"/>
</dbReference>
<gene>
    <name evidence="3" type="ORF">TTHERM_00600650</name>
</gene>
<sequence>MIARHILKLQNLAKTTPFFRFSEFNETESSFNHNENRPQRVQKPRFKKVAIILSGCGVYDGSEVTEVVSLMVHLNKSHVSFQCFAPNQDQLHVVNHITGETTTETRNVLVESARIARGEVKDITQLKGEDYQAVLLPGGFGAAKNLSDYAVNGTNFTVNSEVERVLREFHSQKKPIGAMCISPLILAKVLQNEKPKITMGRVDNQDTPNKYWPHSEAINAAETLGAQHFQRNADRFQVDFENKIVTAPAMMFNGFTKFSTTFDGAGHLVNIIDQIVQGNSIKLDTIGEKKHENFDGERRPRGQYNRNNNNRRPRENNNENHEQHHHHEQQ</sequence>
<feature type="domain" description="DJ-1/PfpI" evidence="2">
    <location>
        <begin position="117"/>
        <end position="189"/>
    </location>
</feature>
<protein>
    <submittedName>
        <fullName evidence="3">Lycopene biosynthesis-enhancing protein</fullName>
    </submittedName>
</protein>
<accession>I7LTA1</accession>
<dbReference type="STRING" id="312017.I7LTA1"/>
<feature type="region of interest" description="Disordered" evidence="1">
    <location>
        <begin position="291"/>
        <end position="330"/>
    </location>
</feature>
<dbReference type="AlphaFoldDB" id="I7LTA1"/>
<evidence type="ECO:0000259" key="2">
    <source>
        <dbReference type="Pfam" id="PF01965"/>
    </source>
</evidence>
<dbReference type="RefSeq" id="XP_001032536.3">
    <property type="nucleotide sequence ID" value="XM_001032536.3"/>
</dbReference>
<dbReference type="Gene3D" id="3.40.50.880">
    <property type="match status" value="1"/>
</dbReference>
<dbReference type="MEROPS" id="C56.975"/>
<proteinExistence type="predicted"/>
<dbReference type="NCBIfam" id="NF008747">
    <property type="entry name" value="PRK11780.1"/>
    <property type="match status" value="1"/>
</dbReference>
<dbReference type="KEGG" id="tet:TTHERM_00600650"/>
<dbReference type="Proteomes" id="UP000009168">
    <property type="component" value="Unassembled WGS sequence"/>
</dbReference>
<organism evidence="3 4">
    <name type="scientific">Tetrahymena thermophila (strain SB210)</name>
    <dbReference type="NCBI Taxonomy" id="312017"/>
    <lineage>
        <taxon>Eukaryota</taxon>
        <taxon>Sar</taxon>
        <taxon>Alveolata</taxon>
        <taxon>Ciliophora</taxon>
        <taxon>Intramacronucleata</taxon>
        <taxon>Oligohymenophorea</taxon>
        <taxon>Hymenostomatida</taxon>
        <taxon>Tetrahymenina</taxon>
        <taxon>Tetrahymenidae</taxon>
        <taxon>Tetrahymena</taxon>
    </lineage>
</organism>
<evidence type="ECO:0000313" key="3">
    <source>
        <dbReference type="EMBL" id="EAR84873.3"/>
    </source>
</evidence>
<dbReference type="SUPFAM" id="SSF52317">
    <property type="entry name" value="Class I glutamine amidotransferase-like"/>
    <property type="match status" value="1"/>
</dbReference>
<name>I7LTA1_TETTS</name>
<dbReference type="InterPro" id="IPR002818">
    <property type="entry name" value="DJ-1/PfpI"/>
</dbReference>
<dbReference type="GeneID" id="7839379"/>